<keyword evidence="3" id="KW-0645">Protease</keyword>
<reference evidence="9 10" key="1">
    <citation type="submission" date="2016-12" db="EMBL/GenBank/DDBJ databases">
        <title>Domibacillus antri genome sequencing.</title>
        <authorList>
            <person name="Verma A."/>
            <person name="Krishnamurthi S."/>
        </authorList>
    </citation>
    <scope>NUCLEOTIDE SEQUENCE [LARGE SCALE GENOMIC DNA]</scope>
    <source>
        <strain evidence="9 10">XD80</strain>
    </source>
</reference>
<feature type="transmembrane region" description="Helical" evidence="8">
    <location>
        <begin position="120"/>
        <end position="139"/>
    </location>
</feature>
<protein>
    <recommendedName>
        <fullName evidence="11">Accessory regulator AgrB</fullName>
    </recommendedName>
</protein>
<keyword evidence="10" id="KW-1185">Reference proteome</keyword>
<keyword evidence="4 8" id="KW-0812">Transmembrane</keyword>
<evidence type="ECO:0000313" key="10">
    <source>
        <dbReference type="Proteomes" id="UP000185568"/>
    </source>
</evidence>
<evidence type="ECO:0000256" key="3">
    <source>
        <dbReference type="ARBA" id="ARBA00022670"/>
    </source>
</evidence>
<dbReference type="STRING" id="1714264.BTO30_14225"/>
<evidence type="ECO:0000256" key="8">
    <source>
        <dbReference type="SAM" id="Phobius"/>
    </source>
</evidence>
<comment type="caution">
    <text evidence="9">The sequence shown here is derived from an EMBL/GenBank/DDBJ whole genome shotgun (WGS) entry which is preliminary data.</text>
</comment>
<dbReference type="GO" id="GO:0009372">
    <property type="term" value="P:quorum sensing"/>
    <property type="evidence" value="ECO:0007669"/>
    <property type="project" value="UniProtKB-KW"/>
</dbReference>
<feature type="transmembrane region" description="Helical" evidence="8">
    <location>
        <begin position="90"/>
        <end position="108"/>
    </location>
</feature>
<dbReference type="GO" id="GO:0006508">
    <property type="term" value="P:proteolysis"/>
    <property type="evidence" value="ECO:0007669"/>
    <property type="project" value="UniProtKB-KW"/>
</dbReference>
<evidence type="ECO:0000256" key="1">
    <source>
        <dbReference type="ARBA" id="ARBA00022475"/>
    </source>
</evidence>
<evidence type="ECO:0000256" key="4">
    <source>
        <dbReference type="ARBA" id="ARBA00022692"/>
    </source>
</evidence>
<name>A0A1Q8Q2I0_9BACI</name>
<sequence>MYLPFIFRKDEDMITKISRKLAVTLSTYSGRKNEVDYLRYGIEILLSGWIKVMTLLAAAYILGLFQPLVCVLFTFSFFRTLTGGHHYSTYMRCLTAGLVIMIGASYTAKWAGPFIHTQTLFILVCLSALFGLFLAYRFAPSNHFYKKCTEKQKKTLRKFAFFAIIIWFLLMYTFISIDHSKELIFASILGFVFQMGSIHPYTYKVVYKIEAVLDRR</sequence>
<evidence type="ECO:0000313" key="9">
    <source>
        <dbReference type="EMBL" id="OLN21544.1"/>
    </source>
</evidence>
<keyword evidence="6 8" id="KW-1133">Transmembrane helix</keyword>
<evidence type="ECO:0000256" key="5">
    <source>
        <dbReference type="ARBA" id="ARBA00022801"/>
    </source>
</evidence>
<evidence type="ECO:0000256" key="2">
    <source>
        <dbReference type="ARBA" id="ARBA00022654"/>
    </source>
</evidence>
<evidence type="ECO:0000256" key="7">
    <source>
        <dbReference type="ARBA" id="ARBA00023136"/>
    </source>
</evidence>
<dbReference type="SMART" id="SM00793">
    <property type="entry name" value="AgrB"/>
    <property type="match status" value="1"/>
</dbReference>
<keyword evidence="1" id="KW-1003">Cell membrane</keyword>
<keyword evidence="2" id="KW-0673">Quorum sensing</keyword>
<dbReference type="EMBL" id="MSDU01000039">
    <property type="protein sequence ID" value="OLN21544.1"/>
    <property type="molecule type" value="Genomic_DNA"/>
</dbReference>
<feature type="transmembrane region" description="Helical" evidence="8">
    <location>
        <begin position="159"/>
        <end position="177"/>
    </location>
</feature>
<feature type="transmembrane region" description="Helical" evidence="8">
    <location>
        <begin position="55"/>
        <end position="78"/>
    </location>
</feature>
<evidence type="ECO:0000256" key="6">
    <source>
        <dbReference type="ARBA" id="ARBA00022989"/>
    </source>
</evidence>
<feature type="transmembrane region" description="Helical" evidence="8">
    <location>
        <begin position="183"/>
        <end position="206"/>
    </location>
</feature>
<dbReference type="GO" id="GO:0008233">
    <property type="term" value="F:peptidase activity"/>
    <property type="evidence" value="ECO:0007669"/>
    <property type="project" value="UniProtKB-KW"/>
</dbReference>
<accession>A0A1Q8Q2I0</accession>
<dbReference type="GO" id="GO:0016020">
    <property type="term" value="C:membrane"/>
    <property type="evidence" value="ECO:0007669"/>
    <property type="project" value="InterPro"/>
</dbReference>
<keyword evidence="7 8" id="KW-0472">Membrane</keyword>
<dbReference type="Pfam" id="PF04647">
    <property type="entry name" value="AgrB"/>
    <property type="match status" value="1"/>
</dbReference>
<dbReference type="AlphaFoldDB" id="A0A1Q8Q2I0"/>
<gene>
    <name evidence="9" type="ORF">BTO30_14225</name>
</gene>
<organism evidence="9 10">
    <name type="scientific">Domibacillus antri</name>
    <dbReference type="NCBI Taxonomy" id="1714264"/>
    <lineage>
        <taxon>Bacteria</taxon>
        <taxon>Bacillati</taxon>
        <taxon>Bacillota</taxon>
        <taxon>Bacilli</taxon>
        <taxon>Bacillales</taxon>
        <taxon>Bacillaceae</taxon>
        <taxon>Domibacillus</taxon>
    </lineage>
</organism>
<evidence type="ECO:0008006" key="11">
    <source>
        <dbReference type="Google" id="ProtNLM"/>
    </source>
</evidence>
<dbReference type="InterPro" id="IPR006741">
    <property type="entry name" value="AgrB"/>
</dbReference>
<dbReference type="Proteomes" id="UP000185568">
    <property type="component" value="Unassembled WGS sequence"/>
</dbReference>
<proteinExistence type="predicted"/>
<keyword evidence="5" id="KW-0378">Hydrolase</keyword>